<reference evidence="4 5" key="1">
    <citation type="journal article" date="2016" name="Proc. Natl. Acad. Sci. U.S.A.">
        <title>Comparative genomics of biotechnologically important yeasts.</title>
        <authorList>
            <person name="Riley R."/>
            <person name="Haridas S."/>
            <person name="Wolfe K.H."/>
            <person name="Lopes M.R."/>
            <person name="Hittinger C.T."/>
            <person name="Goeker M."/>
            <person name="Salamov A.A."/>
            <person name="Wisecaver J.H."/>
            <person name="Long T.M."/>
            <person name="Calvey C.H."/>
            <person name="Aerts A.L."/>
            <person name="Barry K.W."/>
            <person name="Choi C."/>
            <person name="Clum A."/>
            <person name="Coughlan A.Y."/>
            <person name="Deshpande S."/>
            <person name="Douglass A.P."/>
            <person name="Hanson S.J."/>
            <person name="Klenk H.-P."/>
            <person name="LaButti K.M."/>
            <person name="Lapidus A."/>
            <person name="Lindquist E.A."/>
            <person name="Lipzen A.M."/>
            <person name="Meier-Kolthoff J.P."/>
            <person name="Ohm R.A."/>
            <person name="Otillar R.P."/>
            <person name="Pangilinan J.L."/>
            <person name="Peng Y."/>
            <person name="Rokas A."/>
            <person name="Rosa C.A."/>
            <person name="Scheuner C."/>
            <person name="Sibirny A.A."/>
            <person name="Slot J.C."/>
            <person name="Stielow J.B."/>
            <person name="Sun H."/>
            <person name="Kurtzman C.P."/>
            <person name="Blackwell M."/>
            <person name="Grigoriev I.V."/>
            <person name="Jeffries T.W."/>
        </authorList>
    </citation>
    <scope>NUCLEOTIDE SEQUENCE [LARGE SCALE GENOMIC DNA]</scope>
    <source>
        <strain evidence="5">ATCC 18201 / CBS 1600 / BCRC 20928 / JCM 3617 / NBRC 0987 / NRRL Y-1542</strain>
    </source>
</reference>
<feature type="domain" description="Nitrogen regulatory protein areA GATA-like" evidence="2">
    <location>
        <begin position="33"/>
        <end position="60"/>
    </location>
</feature>
<dbReference type="PANTHER" id="PTHR28014">
    <property type="entry name" value="NEGATIVE REGULATOR OF RAS-CAMP PATHWAY"/>
    <property type="match status" value="1"/>
</dbReference>
<dbReference type="STRING" id="983966.A0A1E4S8X3"/>
<feature type="compositionally biased region" description="Polar residues" evidence="1">
    <location>
        <begin position="423"/>
        <end position="436"/>
    </location>
</feature>
<feature type="region of interest" description="Disordered" evidence="1">
    <location>
        <begin position="513"/>
        <end position="539"/>
    </location>
</feature>
<dbReference type="OMA" id="NISWRIV"/>
<feature type="region of interest" description="Disordered" evidence="1">
    <location>
        <begin position="127"/>
        <end position="271"/>
    </location>
</feature>
<dbReference type="AlphaFoldDB" id="A0A1E4S8X3"/>
<feature type="compositionally biased region" description="Basic residues" evidence="1">
    <location>
        <begin position="399"/>
        <end position="408"/>
    </location>
</feature>
<feature type="region of interest" description="Disordered" evidence="1">
    <location>
        <begin position="296"/>
        <end position="332"/>
    </location>
</feature>
<gene>
    <name evidence="4" type="ORF">CYBJADRAFT_165303</name>
</gene>
<accession>A0A1E4S8X3</accession>
<dbReference type="GO" id="GO:0031930">
    <property type="term" value="P:mitochondria-nucleus signaling pathway"/>
    <property type="evidence" value="ECO:0007669"/>
    <property type="project" value="TreeGrafter"/>
</dbReference>
<protein>
    <submittedName>
        <fullName evidence="4">Uncharacterized protein</fullName>
    </submittedName>
</protein>
<dbReference type="EMBL" id="KV453925">
    <property type="protein sequence ID" value="ODV75928.1"/>
    <property type="molecule type" value="Genomic_DNA"/>
</dbReference>
<dbReference type="GO" id="GO:0005737">
    <property type="term" value="C:cytoplasm"/>
    <property type="evidence" value="ECO:0007669"/>
    <property type="project" value="TreeGrafter"/>
</dbReference>
<dbReference type="RefSeq" id="XP_020072967.1">
    <property type="nucleotide sequence ID" value="XM_020213976.1"/>
</dbReference>
<dbReference type="Pfam" id="PF11702">
    <property type="entry name" value="DUF3295"/>
    <property type="match status" value="1"/>
</dbReference>
<evidence type="ECO:0000313" key="5">
    <source>
        <dbReference type="Proteomes" id="UP000094389"/>
    </source>
</evidence>
<dbReference type="InterPro" id="IPR013860">
    <property type="entry name" value="AreA_GATA"/>
</dbReference>
<feature type="region of interest" description="Disordered" evidence="1">
    <location>
        <begin position="453"/>
        <end position="476"/>
    </location>
</feature>
<sequence>MPSNRAPPFLELSRDTLQDFDTSGLDLENVLAVWTGLTKCSSFIKNGKRLENISWRIVNRNLVVKQNESSNSDVVEAQSNLGKTRNKLNDGDLFSILSIVSEQGVSSTRPLLTKRRSGSKILTKKSFNRSSESLNRPSFFRKTSSSKSLKKMSLKTQQKRNSALDLTSIPNDTDLFEQPNPRYAFGIYEPSNAQKDEATSKPGLTRSDTSTSVVRGFVPGAASEPEGESLPVNHIQKSKQSSASTTPVESLFKPPAHQTKPEPPKSPVHTTSSLFSKLERVKSPLSHDSTADVLNSKVPESLFNNNHHSNKKKSLTNTDKAQEEHTNTTTSSLFDHAAKLQNAEMSQPKPQLKKRATVLNNLGMTSLSKPQDKKHEKNMFFIESSPSPTDSKFLDSHHHNSGHVHHDKKSPALKPQGDHKSLFSGNGNHTNQNGKSSLFEGKKPIREIMFSSDDSFSDESDWSSVSEDLASEDEQDINEQWKRTVFKREDSKAQKPQIKRSLLSGLFLNEMQSEEAYQQRPQPPLKASTTSVSSKNSSDGYEILSTSAASGIVVKHRSNPLTESNNLERNTAEPVTSISTTHAIASGLLHEPNSSADLKTTLDQQHQPSSSLSHLTKSALHLTNYFSSQRKNSFSSIASDRSRMKFKHESNAPPTASTLLPTALSTHMFLPNAHQRAKSRLTAVAESESNEPSRKTSTDGGIPSKDGETVETEDVNDKNCEVHPQDQVKAVTPIKSPTIHIPIAAQHHEDKHNISRKLSPKTTRKQMLATELSDSLRKSILWDRQYAFTGDGTKKYLYDVTGVPATTTLKDANEGPISEEKWGDNGADKPKVIKKDFQVDDDWDKESFYTRGW</sequence>
<feature type="compositionally biased region" description="Low complexity" evidence="1">
    <location>
        <begin position="528"/>
        <end position="538"/>
    </location>
</feature>
<feature type="compositionally biased region" description="Polar residues" evidence="1">
    <location>
        <begin position="160"/>
        <end position="171"/>
    </location>
</feature>
<dbReference type="InterPro" id="IPR053043">
    <property type="entry name" value="Ras-cAMP_regulatory"/>
</dbReference>
<dbReference type="PANTHER" id="PTHR28014:SF1">
    <property type="entry name" value="NEGATIVE REGULATOR OF RAS-CAMP PATHWAY"/>
    <property type="match status" value="1"/>
</dbReference>
<feature type="compositionally biased region" description="Basic and acidic residues" evidence="1">
    <location>
        <begin position="640"/>
        <end position="650"/>
    </location>
</feature>
<name>A0A1E4S8X3_CYBJN</name>
<dbReference type="InterPro" id="IPR021711">
    <property type="entry name" value="DUF3295"/>
</dbReference>
<dbReference type="OrthoDB" id="5054775at2759"/>
<dbReference type="GeneID" id="30988372"/>
<evidence type="ECO:0000313" key="4">
    <source>
        <dbReference type="EMBL" id="ODV75928.1"/>
    </source>
</evidence>
<feature type="domain" description="DUF3295" evidence="3">
    <location>
        <begin position="722"/>
        <end position="785"/>
    </location>
</feature>
<dbReference type="Pfam" id="PF08550">
    <property type="entry name" value="GATA_AreA"/>
    <property type="match status" value="1"/>
</dbReference>
<feature type="region of interest" description="Disordered" evidence="1">
    <location>
        <begin position="639"/>
        <end position="658"/>
    </location>
</feature>
<feature type="region of interest" description="Disordered" evidence="1">
    <location>
        <begin position="675"/>
        <end position="716"/>
    </location>
</feature>
<evidence type="ECO:0000259" key="3">
    <source>
        <dbReference type="Pfam" id="PF11702"/>
    </source>
</evidence>
<organism evidence="4 5">
    <name type="scientific">Cyberlindnera jadinii (strain ATCC 18201 / CBS 1600 / BCRC 20928 / JCM 3617 / NBRC 0987 / NRRL Y-1542)</name>
    <name type="common">Torula yeast</name>
    <name type="synonym">Candida utilis</name>
    <dbReference type="NCBI Taxonomy" id="983966"/>
    <lineage>
        <taxon>Eukaryota</taxon>
        <taxon>Fungi</taxon>
        <taxon>Dikarya</taxon>
        <taxon>Ascomycota</taxon>
        <taxon>Saccharomycotina</taxon>
        <taxon>Saccharomycetes</taxon>
        <taxon>Phaffomycetales</taxon>
        <taxon>Phaffomycetaceae</taxon>
        <taxon>Cyberlindnera</taxon>
    </lineage>
</organism>
<evidence type="ECO:0000259" key="2">
    <source>
        <dbReference type="Pfam" id="PF08550"/>
    </source>
</evidence>
<keyword evidence="5" id="KW-1185">Reference proteome</keyword>
<feature type="region of interest" description="Disordered" evidence="1">
    <location>
        <begin position="382"/>
        <end position="440"/>
    </location>
</feature>
<proteinExistence type="predicted"/>
<dbReference type="Proteomes" id="UP000094389">
    <property type="component" value="Unassembled WGS sequence"/>
</dbReference>
<evidence type="ECO:0000256" key="1">
    <source>
        <dbReference type="SAM" id="MobiDB-lite"/>
    </source>
</evidence>
<feature type="compositionally biased region" description="Polar residues" evidence="1">
    <location>
        <begin position="238"/>
        <end position="248"/>
    </location>
</feature>
<dbReference type="GO" id="GO:0000122">
    <property type="term" value="P:negative regulation of transcription by RNA polymerase II"/>
    <property type="evidence" value="ECO:0007669"/>
    <property type="project" value="TreeGrafter"/>
</dbReference>
<dbReference type="GO" id="GO:0006808">
    <property type="term" value="P:regulation of nitrogen utilization"/>
    <property type="evidence" value="ECO:0007669"/>
    <property type="project" value="TreeGrafter"/>
</dbReference>